<evidence type="ECO:0000256" key="1">
    <source>
        <dbReference type="SAM" id="Phobius"/>
    </source>
</evidence>
<feature type="transmembrane region" description="Helical" evidence="1">
    <location>
        <begin position="138"/>
        <end position="158"/>
    </location>
</feature>
<feature type="transmembrane region" description="Helical" evidence="1">
    <location>
        <begin position="108"/>
        <end position="126"/>
    </location>
</feature>
<evidence type="ECO:0000313" key="2">
    <source>
        <dbReference type="EMBL" id="KIC66953.1"/>
    </source>
</evidence>
<comment type="caution">
    <text evidence="2">The sequence shown here is derived from an EMBL/GenBank/DDBJ whole genome shotgun (WGS) entry which is preliminary data.</text>
</comment>
<feature type="transmembrane region" description="Helical" evidence="1">
    <location>
        <begin position="170"/>
        <end position="192"/>
    </location>
</feature>
<dbReference type="EMBL" id="JWTB01000018">
    <property type="protein sequence ID" value="KIC66953.1"/>
    <property type="molecule type" value="Genomic_DNA"/>
</dbReference>
<keyword evidence="1" id="KW-0472">Membrane</keyword>
<dbReference type="AlphaFoldDB" id="A0A0B4EJW9"/>
<gene>
    <name evidence="2" type="ORF">RM50_09535</name>
</gene>
<keyword evidence="1" id="KW-0812">Transmembrane</keyword>
<dbReference type="RefSeq" id="WP_043452251.1">
    <property type="nucleotide sequence ID" value="NZ_JWTB01000018.1"/>
</dbReference>
<reference evidence="2 3" key="1">
    <citation type="submission" date="2014-12" db="EMBL/GenBank/DDBJ databases">
        <title>Genome sequencing of Arthrobacter phenanthrenivorans SWC37.</title>
        <authorList>
            <person name="Tan P.W."/>
            <person name="Chan K.-G."/>
        </authorList>
    </citation>
    <scope>NUCLEOTIDE SEQUENCE [LARGE SCALE GENOMIC DNA]</scope>
    <source>
        <strain evidence="2 3">SWC37</strain>
    </source>
</reference>
<feature type="transmembrane region" description="Helical" evidence="1">
    <location>
        <begin position="32"/>
        <end position="51"/>
    </location>
</feature>
<proteinExistence type="predicted"/>
<dbReference type="Proteomes" id="UP000031196">
    <property type="component" value="Unassembled WGS sequence"/>
</dbReference>
<name>A0A0B4EJW9_PSEPS</name>
<feature type="transmembrane region" description="Helical" evidence="1">
    <location>
        <begin position="58"/>
        <end position="76"/>
    </location>
</feature>
<evidence type="ECO:0000313" key="3">
    <source>
        <dbReference type="Proteomes" id="UP000031196"/>
    </source>
</evidence>
<organism evidence="2 3">
    <name type="scientific">Pseudarthrobacter phenanthrenivorans</name>
    <name type="common">Arthrobacter phenanthrenivorans</name>
    <dbReference type="NCBI Taxonomy" id="361575"/>
    <lineage>
        <taxon>Bacteria</taxon>
        <taxon>Bacillati</taxon>
        <taxon>Actinomycetota</taxon>
        <taxon>Actinomycetes</taxon>
        <taxon>Micrococcales</taxon>
        <taxon>Micrococcaceae</taxon>
        <taxon>Pseudarthrobacter</taxon>
    </lineage>
</organism>
<feature type="transmembrane region" description="Helical" evidence="1">
    <location>
        <begin position="198"/>
        <end position="217"/>
    </location>
</feature>
<dbReference type="OrthoDB" id="4931641at2"/>
<keyword evidence="1" id="KW-1133">Transmembrane helix</keyword>
<protein>
    <submittedName>
        <fullName evidence="2">Uncharacterized protein</fullName>
    </submittedName>
</protein>
<accession>A0A0B4EJW9</accession>
<feature type="transmembrane region" description="Helical" evidence="1">
    <location>
        <begin position="82"/>
        <end position="101"/>
    </location>
</feature>
<sequence length="234" mass="24576">MKSAHASIIAGVVLIALGGLLLLDRMGVMDTAAVVAPLIFASVGVLFLSLFFRRRENWWAAIPGSVFLGLAAVIITTQLTGAAWGAAFLFLFMGAGFGAVFVREGSNWWSLIPAGVMLTLAVIVALPQELQGTPTAAVLFLGLATTFGVLSLVPVRTAGPAADRVQRMRWPLIPAAVLAVMGLIFALQATVVFMTLDFAFPAVMILAGIALMVYAYLAHRDGRQKAHGPGPTAS</sequence>